<protein>
    <submittedName>
        <fullName evidence="2">Uncharacterized protein</fullName>
    </submittedName>
</protein>
<evidence type="ECO:0000256" key="1">
    <source>
        <dbReference type="SAM" id="MobiDB-lite"/>
    </source>
</evidence>
<dbReference type="EMBL" id="JAJSOF020000019">
    <property type="protein sequence ID" value="KAJ4438371.1"/>
    <property type="molecule type" value="Genomic_DNA"/>
</dbReference>
<name>A0ABQ8SW00_PERAM</name>
<proteinExistence type="predicted"/>
<dbReference type="Proteomes" id="UP001148838">
    <property type="component" value="Unassembled WGS sequence"/>
</dbReference>
<evidence type="ECO:0000313" key="2">
    <source>
        <dbReference type="EMBL" id="KAJ4438371.1"/>
    </source>
</evidence>
<accession>A0ABQ8SW00</accession>
<gene>
    <name evidence="2" type="ORF">ANN_14313</name>
</gene>
<reference evidence="2 3" key="1">
    <citation type="journal article" date="2022" name="Allergy">
        <title>Genome assembly and annotation of Periplaneta americana reveal a comprehensive cockroach allergen profile.</title>
        <authorList>
            <person name="Wang L."/>
            <person name="Xiong Q."/>
            <person name="Saelim N."/>
            <person name="Wang L."/>
            <person name="Nong W."/>
            <person name="Wan A.T."/>
            <person name="Shi M."/>
            <person name="Liu X."/>
            <person name="Cao Q."/>
            <person name="Hui J.H.L."/>
            <person name="Sookrung N."/>
            <person name="Leung T.F."/>
            <person name="Tungtrongchitr A."/>
            <person name="Tsui S.K.W."/>
        </authorList>
    </citation>
    <scope>NUCLEOTIDE SEQUENCE [LARGE SCALE GENOMIC DNA]</scope>
    <source>
        <strain evidence="2">PWHHKU_190912</strain>
    </source>
</reference>
<keyword evidence="3" id="KW-1185">Reference proteome</keyword>
<organism evidence="2 3">
    <name type="scientific">Periplaneta americana</name>
    <name type="common">American cockroach</name>
    <name type="synonym">Blatta americana</name>
    <dbReference type="NCBI Taxonomy" id="6978"/>
    <lineage>
        <taxon>Eukaryota</taxon>
        <taxon>Metazoa</taxon>
        <taxon>Ecdysozoa</taxon>
        <taxon>Arthropoda</taxon>
        <taxon>Hexapoda</taxon>
        <taxon>Insecta</taxon>
        <taxon>Pterygota</taxon>
        <taxon>Neoptera</taxon>
        <taxon>Polyneoptera</taxon>
        <taxon>Dictyoptera</taxon>
        <taxon>Blattodea</taxon>
        <taxon>Blattoidea</taxon>
        <taxon>Blattidae</taxon>
        <taxon>Blattinae</taxon>
        <taxon>Periplaneta</taxon>
    </lineage>
</organism>
<feature type="compositionally biased region" description="Pro residues" evidence="1">
    <location>
        <begin position="89"/>
        <end position="100"/>
    </location>
</feature>
<evidence type="ECO:0000313" key="3">
    <source>
        <dbReference type="Proteomes" id="UP001148838"/>
    </source>
</evidence>
<comment type="caution">
    <text evidence="2">The sequence shown here is derived from an EMBL/GenBank/DDBJ whole genome shotgun (WGS) entry which is preliminary data.</text>
</comment>
<feature type="region of interest" description="Disordered" evidence="1">
    <location>
        <begin position="80"/>
        <end position="100"/>
    </location>
</feature>
<sequence length="100" mass="11098">MFICQPVGSVLSGIVLEQLGRKKSMIPGQLPARHRLVHLLLRQLHPDAVRVERNHGARRRLHGGTNHHVCRRDQPARAAGHAHIVLRQVPPPSPSSPFTA</sequence>